<organism evidence="2 4">
    <name type="scientific">Marinobacter mobilis</name>
    <dbReference type="NCBI Taxonomy" id="488533"/>
    <lineage>
        <taxon>Bacteria</taxon>
        <taxon>Pseudomonadati</taxon>
        <taxon>Pseudomonadota</taxon>
        <taxon>Gammaproteobacteria</taxon>
        <taxon>Pseudomonadales</taxon>
        <taxon>Marinobacteraceae</taxon>
        <taxon>Marinobacter</taxon>
    </lineage>
</organism>
<gene>
    <name evidence="2" type="ORF">SAMN04487960_1044</name>
    <name evidence="3" type="ORF">SAMN04487960_110103</name>
</gene>
<keyword evidence="4" id="KW-1185">Reference proteome</keyword>
<dbReference type="Pfam" id="PF22308">
    <property type="entry name" value="DUF6969"/>
    <property type="match status" value="1"/>
</dbReference>
<dbReference type="InterPro" id="IPR054242">
    <property type="entry name" value="DUF6969"/>
</dbReference>
<protein>
    <recommendedName>
        <fullName evidence="1">DUF6969 domain-containing protein</fullName>
    </recommendedName>
</protein>
<proteinExistence type="predicted"/>
<dbReference type="EMBL" id="FNNE01000010">
    <property type="protein sequence ID" value="SDX51278.1"/>
    <property type="molecule type" value="Genomic_DNA"/>
</dbReference>
<reference evidence="2 4" key="1">
    <citation type="submission" date="2016-10" db="EMBL/GenBank/DDBJ databases">
        <authorList>
            <person name="de Groot N.N."/>
        </authorList>
    </citation>
    <scope>NUCLEOTIDE SEQUENCE [LARGE SCALE GENOMIC DNA]</scope>
    <source>
        <strain evidence="2 4">CGMCC 1.7059</strain>
    </source>
</reference>
<accession>A0A1H2VZ07</accession>
<dbReference type="Proteomes" id="UP000199675">
    <property type="component" value="Unassembled WGS sequence"/>
</dbReference>
<evidence type="ECO:0000259" key="1">
    <source>
        <dbReference type="Pfam" id="PF22308"/>
    </source>
</evidence>
<feature type="domain" description="DUF6969" evidence="1">
    <location>
        <begin position="22"/>
        <end position="216"/>
    </location>
</feature>
<dbReference type="EMBL" id="FNNE01000004">
    <property type="protein sequence ID" value="SDW73570.1"/>
    <property type="molecule type" value="Genomic_DNA"/>
</dbReference>
<dbReference type="AlphaFoldDB" id="A0A1H2VZ07"/>
<name>A0A1H2VZ07_9GAMM</name>
<evidence type="ECO:0000313" key="3">
    <source>
        <dbReference type="EMBL" id="SDX51278.1"/>
    </source>
</evidence>
<sequence>MSALEIPRLHTLPRQQLERCLAAADEILECHRVLKKGGLNVVGEVLKGQGAFYEMDHYPKDDVYDRDSHSQYYYHAHREDHDEHGHFHLFVRHGAMGDHHQPVLGPKGEDRVVHLVAIAMDAWGYPTELFEVNRWVTDESWLPADQVIGLLDQFEIDHAAPSWPVNRWITAMVRCFRPQIEALLKQRDQVIASYRDGSLADVLEDRRLEITGSLPIDLESWRQLLLETLAVQASARVAETARS</sequence>
<evidence type="ECO:0000313" key="2">
    <source>
        <dbReference type="EMBL" id="SDW73570.1"/>
    </source>
</evidence>
<evidence type="ECO:0000313" key="4">
    <source>
        <dbReference type="Proteomes" id="UP000199675"/>
    </source>
</evidence>
<dbReference type="RefSeq" id="WP_175528303.1">
    <property type="nucleotide sequence ID" value="NZ_FNNE01000004.1"/>
</dbReference>
<dbReference type="STRING" id="488533.SAMN04487960_1044"/>